<comment type="similarity">
    <text evidence="1">Belongs to the p23/wos2 family.</text>
</comment>
<name>A0ABR0AEF6_9CRUS</name>
<proteinExistence type="inferred from homology"/>
<dbReference type="EMBL" id="JAOYFB010000037">
    <property type="protein sequence ID" value="KAK4023468.1"/>
    <property type="molecule type" value="Genomic_DNA"/>
</dbReference>
<sequence>METHIFTDITPPPAMWAQRKNLVSLTINVEDCKNPVITLEPTKLYFKGTGGPDKKTYEVTIDLFNEIDTESKYFVRERSIEFFLRKKEEGPYWPTIFKDKKKVHWLKIDFNRWRDEDDSEPEENGGEESQDLDEMMRRMGGLNGAGGGQMDLNDLGGSEDDEDDDEDLPALE</sequence>
<dbReference type="PANTHER" id="PTHR22932">
    <property type="entry name" value="TELOMERASE-BINDING PROTEIN P23 HSP90 CO-CHAPERONE"/>
    <property type="match status" value="1"/>
</dbReference>
<dbReference type="CDD" id="cd06465">
    <property type="entry name" value="p23_hB-ind1_like"/>
    <property type="match status" value="1"/>
</dbReference>
<gene>
    <name evidence="4" type="ORF">OUZ56_008876</name>
</gene>
<dbReference type="InterPro" id="IPR008978">
    <property type="entry name" value="HSP20-like_chaperone"/>
</dbReference>
<dbReference type="PROSITE" id="PS51203">
    <property type="entry name" value="CS"/>
    <property type="match status" value="1"/>
</dbReference>
<dbReference type="SUPFAM" id="SSF49764">
    <property type="entry name" value="HSP20-like chaperones"/>
    <property type="match status" value="1"/>
</dbReference>
<reference evidence="4 5" key="1">
    <citation type="journal article" date="2023" name="Nucleic Acids Res.">
        <title>The hologenome of Daphnia magna reveals possible DNA methylation and microbiome-mediated evolution of the host genome.</title>
        <authorList>
            <person name="Chaturvedi A."/>
            <person name="Li X."/>
            <person name="Dhandapani V."/>
            <person name="Marshall H."/>
            <person name="Kissane S."/>
            <person name="Cuenca-Cambronero M."/>
            <person name="Asole G."/>
            <person name="Calvet F."/>
            <person name="Ruiz-Romero M."/>
            <person name="Marangio P."/>
            <person name="Guigo R."/>
            <person name="Rago D."/>
            <person name="Mirbahai L."/>
            <person name="Eastwood N."/>
            <person name="Colbourne J.K."/>
            <person name="Zhou J."/>
            <person name="Mallon E."/>
            <person name="Orsini L."/>
        </authorList>
    </citation>
    <scope>NUCLEOTIDE SEQUENCE [LARGE SCALE GENOMIC DNA]</scope>
    <source>
        <strain evidence="4">LRV0_1</strain>
    </source>
</reference>
<keyword evidence="5" id="KW-1185">Reference proteome</keyword>
<dbReference type="PANTHER" id="PTHR22932:SF1">
    <property type="entry name" value="CO-CHAPERONE PROTEIN DAF-41"/>
    <property type="match status" value="1"/>
</dbReference>
<dbReference type="Gene3D" id="2.60.40.790">
    <property type="match status" value="1"/>
</dbReference>
<evidence type="ECO:0000259" key="3">
    <source>
        <dbReference type="PROSITE" id="PS51203"/>
    </source>
</evidence>
<evidence type="ECO:0000256" key="1">
    <source>
        <dbReference type="ARBA" id="ARBA00025733"/>
    </source>
</evidence>
<feature type="compositionally biased region" description="Acidic residues" evidence="2">
    <location>
        <begin position="116"/>
        <end position="133"/>
    </location>
</feature>
<evidence type="ECO:0000313" key="4">
    <source>
        <dbReference type="EMBL" id="KAK4023468.1"/>
    </source>
</evidence>
<dbReference type="Pfam" id="PF04969">
    <property type="entry name" value="CS"/>
    <property type="match status" value="1"/>
</dbReference>
<feature type="compositionally biased region" description="Acidic residues" evidence="2">
    <location>
        <begin position="157"/>
        <end position="172"/>
    </location>
</feature>
<accession>A0ABR0AEF6</accession>
<dbReference type="InterPro" id="IPR007052">
    <property type="entry name" value="CS_dom"/>
</dbReference>
<feature type="region of interest" description="Disordered" evidence="2">
    <location>
        <begin position="115"/>
        <end position="172"/>
    </location>
</feature>
<protein>
    <recommendedName>
        <fullName evidence="3">CS domain-containing protein</fullName>
    </recommendedName>
</protein>
<evidence type="ECO:0000313" key="5">
    <source>
        <dbReference type="Proteomes" id="UP001234178"/>
    </source>
</evidence>
<evidence type="ECO:0000256" key="2">
    <source>
        <dbReference type="SAM" id="MobiDB-lite"/>
    </source>
</evidence>
<dbReference type="Proteomes" id="UP001234178">
    <property type="component" value="Unassembled WGS sequence"/>
</dbReference>
<organism evidence="4 5">
    <name type="scientific">Daphnia magna</name>
    <dbReference type="NCBI Taxonomy" id="35525"/>
    <lineage>
        <taxon>Eukaryota</taxon>
        <taxon>Metazoa</taxon>
        <taxon>Ecdysozoa</taxon>
        <taxon>Arthropoda</taxon>
        <taxon>Crustacea</taxon>
        <taxon>Branchiopoda</taxon>
        <taxon>Diplostraca</taxon>
        <taxon>Cladocera</taxon>
        <taxon>Anomopoda</taxon>
        <taxon>Daphniidae</taxon>
        <taxon>Daphnia</taxon>
    </lineage>
</organism>
<dbReference type="InterPro" id="IPR045250">
    <property type="entry name" value="p23-like"/>
</dbReference>
<comment type="caution">
    <text evidence="4">The sequence shown here is derived from an EMBL/GenBank/DDBJ whole genome shotgun (WGS) entry which is preliminary data.</text>
</comment>
<feature type="domain" description="CS" evidence="3">
    <location>
        <begin position="9"/>
        <end position="97"/>
    </location>
</feature>